<evidence type="ECO:0000256" key="2">
    <source>
        <dbReference type="SAM" id="SignalP"/>
    </source>
</evidence>
<keyword evidence="1" id="KW-0472">Membrane</keyword>
<feature type="signal peptide" evidence="2">
    <location>
        <begin position="1"/>
        <end position="27"/>
    </location>
</feature>
<keyword evidence="2" id="KW-0732">Signal</keyword>
<accession>A0A1Q2YMF1</accession>
<feature type="transmembrane region" description="Helical" evidence="1">
    <location>
        <begin position="91"/>
        <end position="120"/>
    </location>
</feature>
<keyword evidence="1" id="KW-1133">Transmembrane helix</keyword>
<dbReference type="Proteomes" id="UP000186136">
    <property type="component" value="Unassembled WGS sequence"/>
</dbReference>
<dbReference type="AlphaFoldDB" id="A0A1Q2YMF1"/>
<dbReference type="EMBL" id="BDGI01000203">
    <property type="protein sequence ID" value="GAV30651.1"/>
    <property type="molecule type" value="Genomic_DNA"/>
</dbReference>
<evidence type="ECO:0000313" key="4">
    <source>
        <dbReference type="Proteomes" id="UP000186136"/>
    </source>
</evidence>
<gene>
    <name evidence="3" type="ORF">PMKS-004168</name>
</gene>
<name>A0A1Q2YMF1_9ASCO</name>
<comment type="caution">
    <text evidence="3">The sequence shown here is derived from an EMBL/GenBank/DDBJ whole genome shotgun (WGS) entry which is preliminary data.</text>
</comment>
<evidence type="ECO:0000313" key="3">
    <source>
        <dbReference type="EMBL" id="GAV30651.1"/>
    </source>
</evidence>
<feature type="chain" id="PRO_5012275651" description="MARVEL domain-containing protein" evidence="2">
    <location>
        <begin position="28"/>
        <end position="129"/>
    </location>
</feature>
<protein>
    <recommendedName>
        <fullName evidence="5">MARVEL domain-containing protein</fullName>
    </recommendedName>
</protein>
<organism evidence="3 4">
    <name type="scientific">Pichia membranifaciens</name>
    <dbReference type="NCBI Taxonomy" id="4926"/>
    <lineage>
        <taxon>Eukaryota</taxon>
        <taxon>Fungi</taxon>
        <taxon>Dikarya</taxon>
        <taxon>Ascomycota</taxon>
        <taxon>Saccharomycotina</taxon>
        <taxon>Pichiomycetes</taxon>
        <taxon>Pichiales</taxon>
        <taxon>Pichiaceae</taxon>
        <taxon>Pichia</taxon>
    </lineage>
</organism>
<evidence type="ECO:0000256" key="1">
    <source>
        <dbReference type="SAM" id="Phobius"/>
    </source>
</evidence>
<keyword evidence="1" id="KW-0812">Transmembrane</keyword>
<proteinExistence type="predicted"/>
<feature type="transmembrane region" description="Helical" evidence="1">
    <location>
        <begin position="49"/>
        <end position="70"/>
    </location>
</feature>
<reference evidence="3 4" key="1">
    <citation type="submission" date="2016-08" db="EMBL/GenBank/DDBJ databases">
        <title>Whole genome shotgun sequence of Pichia membranifaciens KS47-1.</title>
        <authorList>
            <person name="Konishi M."/>
            <person name="Ishida M."/>
            <person name="Arakawa T."/>
            <person name="Kato Y."/>
            <person name="Horiuchi J."/>
        </authorList>
    </citation>
    <scope>NUCLEOTIDE SEQUENCE [LARGE SCALE GENOMIC DNA]</scope>
    <source>
        <strain evidence="3 4">KS47-1</strain>
    </source>
</reference>
<keyword evidence="4" id="KW-1185">Reference proteome</keyword>
<sequence>MHLKSLSASALALILIVCALLYHLGTSGSRKTPSNTLNIINFCNIDWTLAGISGATVLFLSTYSVSTYYLRQHCSETLLASVGIVPVAGETGLCTCVGVGAIWMISAFCVGAAGSAGWFYDSDSNTQNA</sequence>
<evidence type="ECO:0008006" key="5">
    <source>
        <dbReference type="Google" id="ProtNLM"/>
    </source>
</evidence>